<feature type="region of interest" description="Disordered" evidence="1">
    <location>
        <begin position="474"/>
        <end position="505"/>
    </location>
</feature>
<dbReference type="AlphaFoldDB" id="A0A9P6BB88"/>
<dbReference type="GO" id="GO:0004771">
    <property type="term" value="F:sterol ester esterase activity"/>
    <property type="evidence" value="ECO:0007669"/>
    <property type="project" value="TreeGrafter"/>
</dbReference>
<accession>A0A9P6BB88</accession>
<organism evidence="3 4">
    <name type="scientific">Hydnum rufescens UP504</name>
    <dbReference type="NCBI Taxonomy" id="1448309"/>
    <lineage>
        <taxon>Eukaryota</taxon>
        <taxon>Fungi</taxon>
        <taxon>Dikarya</taxon>
        <taxon>Basidiomycota</taxon>
        <taxon>Agaricomycotina</taxon>
        <taxon>Agaricomycetes</taxon>
        <taxon>Cantharellales</taxon>
        <taxon>Hydnaceae</taxon>
        <taxon>Hydnum</taxon>
    </lineage>
</organism>
<feature type="compositionally biased region" description="Polar residues" evidence="1">
    <location>
        <begin position="814"/>
        <end position="854"/>
    </location>
</feature>
<feature type="domain" description="Alpha/beta hydrolase fold-3" evidence="2">
    <location>
        <begin position="215"/>
        <end position="333"/>
    </location>
</feature>
<evidence type="ECO:0000259" key="2">
    <source>
        <dbReference type="Pfam" id="PF07859"/>
    </source>
</evidence>
<dbReference type="PANTHER" id="PTHR23025">
    <property type="entry name" value="TRIACYLGLYCEROL LIPASE"/>
    <property type="match status" value="1"/>
</dbReference>
<feature type="compositionally biased region" description="Acidic residues" evidence="1">
    <location>
        <begin position="496"/>
        <end position="505"/>
    </location>
</feature>
<proteinExistence type="predicted"/>
<dbReference type="Proteomes" id="UP000886523">
    <property type="component" value="Unassembled WGS sequence"/>
</dbReference>
<feature type="compositionally biased region" description="Low complexity" evidence="1">
    <location>
        <begin position="419"/>
        <end position="430"/>
    </location>
</feature>
<dbReference type="OrthoDB" id="5570009at2759"/>
<protein>
    <recommendedName>
        <fullName evidence="2">Alpha/beta hydrolase fold-3 domain-containing protein</fullName>
    </recommendedName>
</protein>
<dbReference type="InterPro" id="IPR013094">
    <property type="entry name" value="AB_hydrolase_3"/>
</dbReference>
<feature type="region of interest" description="Disordered" evidence="1">
    <location>
        <begin position="399"/>
        <end position="449"/>
    </location>
</feature>
<evidence type="ECO:0000313" key="3">
    <source>
        <dbReference type="EMBL" id="KAF9520305.1"/>
    </source>
</evidence>
<dbReference type="GO" id="GO:0004806">
    <property type="term" value="F:triacylglycerol lipase activity"/>
    <property type="evidence" value="ECO:0007669"/>
    <property type="project" value="TreeGrafter"/>
</dbReference>
<feature type="compositionally biased region" description="Low complexity" evidence="1">
    <location>
        <begin position="904"/>
        <end position="923"/>
    </location>
</feature>
<name>A0A9P6BB88_9AGAM</name>
<gene>
    <name evidence="3" type="ORF">BS47DRAFT_1335907</name>
</gene>
<dbReference type="PANTHER" id="PTHR23025:SF3">
    <property type="entry name" value="HORMONE-SENSITIVE LIPASE"/>
    <property type="match status" value="1"/>
</dbReference>
<evidence type="ECO:0000313" key="4">
    <source>
        <dbReference type="Proteomes" id="UP000886523"/>
    </source>
</evidence>
<reference evidence="3" key="1">
    <citation type="journal article" date="2020" name="Nat. Commun.">
        <title>Large-scale genome sequencing of mycorrhizal fungi provides insights into the early evolution of symbiotic traits.</title>
        <authorList>
            <person name="Miyauchi S."/>
            <person name="Kiss E."/>
            <person name="Kuo A."/>
            <person name="Drula E."/>
            <person name="Kohler A."/>
            <person name="Sanchez-Garcia M."/>
            <person name="Morin E."/>
            <person name="Andreopoulos B."/>
            <person name="Barry K.W."/>
            <person name="Bonito G."/>
            <person name="Buee M."/>
            <person name="Carver A."/>
            <person name="Chen C."/>
            <person name="Cichocki N."/>
            <person name="Clum A."/>
            <person name="Culley D."/>
            <person name="Crous P.W."/>
            <person name="Fauchery L."/>
            <person name="Girlanda M."/>
            <person name="Hayes R.D."/>
            <person name="Keri Z."/>
            <person name="LaButti K."/>
            <person name="Lipzen A."/>
            <person name="Lombard V."/>
            <person name="Magnuson J."/>
            <person name="Maillard F."/>
            <person name="Murat C."/>
            <person name="Nolan M."/>
            <person name="Ohm R.A."/>
            <person name="Pangilinan J."/>
            <person name="Pereira M.F."/>
            <person name="Perotto S."/>
            <person name="Peter M."/>
            <person name="Pfister S."/>
            <person name="Riley R."/>
            <person name="Sitrit Y."/>
            <person name="Stielow J.B."/>
            <person name="Szollosi G."/>
            <person name="Zifcakova L."/>
            <person name="Stursova M."/>
            <person name="Spatafora J.W."/>
            <person name="Tedersoo L."/>
            <person name="Vaario L.M."/>
            <person name="Yamada A."/>
            <person name="Yan M."/>
            <person name="Wang P."/>
            <person name="Xu J."/>
            <person name="Bruns T."/>
            <person name="Baldrian P."/>
            <person name="Vilgalys R."/>
            <person name="Dunand C."/>
            <person name="Henrissat B."/>
            <person name="Grigoriev I.V."/>
            <person name="Hibbett D."/>
            <person name="Nagy L.G."/>
            <person name="Martin F.M."/>
        </authorList>
    </citation>
    <scope>NUCLEOTIDE SEQUENCE</scope>
    <source>
        <strain evidence="3">UP504</strain>
    </source>
</reference>
<feature type="domain" description="Alpha/beta hydrolase fold-3" evidence="2">
    <location>
        <begin position="567"/>
        <end position="644"/>
    </location>
</feature>
<feature type="region of interest" description="Disordered" evidence="1">
    <location>
        <begin position="763"/>
        <end position="931"/>
    </location>
</feature>
<sequence>MLEHLAGRPNLRWKRTQVFLLIGFWIWRIATGDPKGPRILYLRRLNHFLSKFTPWQIVVGTLSALYGLKNADSILGLSAPEPLAHLYSPDYYRATWINTALDTGFATAMPIRPKFLRDIISVFLSGYYLVYAREADEKLRRFRALCTVEMLRTTWEKATNPYLLAMTYFDRPRIQIMRQILLPRPPGSKYKKPISAWLFFSRSERELSWATDLILDFPGGGFICMTPQHHEERLRRWTIRTGKPVLSLDYGKAPEYPYPWAIEEGFDAYRLLVETKGRVIGMSGRALNVIMSGDSAGASLISTVMFKIIESPNPIPRPLALVFAYPALDFNFTSWMSPSHLRVLQIEQSQSSANVQGLAEQKDHFAKRSPLSVVEDVKERRVKRQKSWADSLSGTLTSLAGPLSPVTKRTRSTTIAKDSGPPQSSSTPSSETQINKPPPLVPVSTSSNSTLLKARSKASALRARLLNRASEVDNLEITTVPPPNVEGHGQNHDDGAEADAESDSEEYYPLAEQDKPISARVLYPHADSVKMQQDELSEAITKANNEAKAKKVPIGTRLTMTSRAGLFQDRIVSPTMMRAMAILYIGPKKNPDFQTDYYISPILAPPDLLVHFPTLLMVCGEKDLFVDDTVVMAGRIREAKRARKVTLRQHASCAGTSGKLDESLRRLIAMHPACTSVKDLERERERLLGEKDEDWVDVRLLEGWGHGFLLMGSMLSRARHVMDEMADWIGDVFVSASSTGVGVSQRLRVLIPQARRNLRVMLAGRSSTSPRPQAVWGNHGGNDFPGVHASGSRPRRGSSLGPSKRATPPPYDVTSASPTLPSSTVAQPSGSLPLTASSSAQTTHPNESPALNSETEPETDTPLTFTTGKHRTHRNSLGDEETGGLNGIDGDPRRESTTPRPKARASSTSTSSSSGDTAAAAPTPRLSSQAPNPLIAAEDQEKWVSSVVGDHPKAVPWTPTRQTTTSVLLSEAELMRRRRAQSVFGMGESTDGGLYHALSGGTSSDSITMNANGV</sequence>
<dbReference type="GO" id="GO:0005829">
    <property type="term" value="C:cytosol"/>
    <property type="evidence" value="ECO:0007669"/>
    <property type="project" value="TreeGrafter"/>
</dbReference>
<dbReference type="InterPro" id="IPR029058">
    <property type="entry name" value="AB_hydrolase_fold"/>
</dbReference>
<dbReference type="Gene3D" id="3.40.50.1820">
    <property type="entry name" value="alpha/beta hydrolase"/>
    <property type="match status" value="2"/>
</dbReference>
<dbReference type="SUPFAM" id="SSF53474">
    <property type="entry name" value="alpha/beta-Hydrolases"/>
    <property type="match status" value="1"/>
</dbReference>
<evidence type="ECO:0000256" key="1">
    <source>
        <dbReference type="SAM" id="MobiDB-lite"/>
    </source>
</evidence>
<dbReference type="Pfam" id="PF07859">
    <property type="entry name" value="Abhydrolase_3"/>
    <property type="match status" value="2"/>
</dbReference>
<dbReference type="GO" id="GO:0019433">
    <property type="term" value="P:triglyceride catabolic process"/>
    <property type="evidence" value="ECO:0007669"/>
    <property type="project" value="TreeGrafter"/>
</dbReference>
<comment type="caution">
    <text evidence="3">The sequence shown here is derived from an EMBL/GenBank/DDBJ whole genome shotgun (WGS) entry which is preliminary data.</text>
</comment>
<keyword evidence="4" id="KW-1185">Reference proteome</keyword>
<dbReference type="EMBL" id="MU128912">
    <property type="protein sequence ID" value="KAF9520305.1"/>
    <property type="molecule type" value="Genomic_DNA"/>
</dbReference>